<dbReference type="InterPro" id="IPR016181">
    <property type="entry name" value="Acyl_CoA_acyltransferase"/>
</dbReference>
<evidence type="ECO:0000259" key="3">
    <source>
        <dbReference type="PROSITE" id="PS51186"/>
    </source>
</evidence>
<dbReference type="NCBIfam" id="TIGR01575">
    <property type="entry name" value="rimI"/>
    <property type="match status" value="1"/>
</dbReference>
<keyword evidence="1 4" id="KW-0808">Transferase</keyword>
<name>A0ABT9BR50_9MICO</name>
<evidence type="ECO:0000313" key="5">
    <source>
        <dbReference type="Proteomes" id="UP001241072"/>
    </source>
</evidence>
<dbReference type="InterPro" id="IPR050832">
    <property type="entry name" value="Bact_Acetyltransf"/>
</dbReference>
<evidence type="ECO:0000313" key="4">
    <source>
        <dbReference type="EMBL" id="MDO7882908.1"/>
    </source>
</evidence>
<dbReference type="PANTHER" id="PTHR43877:SF2">
    <property type="entry name" value="AMINOALKYLPHOSPHONATE N-ACETYLTRANSFERASE-RELATED"/>
    <property type="match status" value="1"/>
</dbReference>
<reference evidence="4 5" key="1">
    <citation type="submission" date="2023-07" db="EMBL/GenBank/DDBJ databases">
        <title>Protaetiibacter sp. nov WY-16 isolated from soil.</title>
        <authorList>
            <person name="Liu B."/>
            <person name="Wan Y."/>
        </authorList>
    </citation>
    <scope>NUCLEOTIDE SEQUENCE [LARGE SCALE GENOMIC DNA]</scope>
    <source>
        <strain evidence="4 5">WY-16</strain>
    </source>
</reference>
<dbReference type="Pfam" id="PF00583">
    <property type="entry name" value="Acetyltransf_1"/>
    <property type="match status" value="1"/>
</dbReference>
<dbReference type="EC" id="2.3.1.266" evidence="4"/>
<dbReference type="InterPro" id="IPR006464">
    <property type="entry name" value="AcTrfase_RimI/Ard1"/>
</dbReference>
<dbReference type="GO" id="GO:0005840">
    <property type="term" value="C:ribosome"/>
    <property type="evidence" value="ECO:0007669"/>
    <property type="project" value="UniProtKB-KW"/>
</dbReference>
<dbReference type="Gene3D" id="3.40.630.30">
    <property type="match status" value="1"/>
</dbReference>
<sequence>MTWQLRRATPADLDAIMAIEERVFENDAWSRDIMAAELGDRHGHYLVAVRVDHPSDLVGYAGLRSPRGEPQADIQTIAVAEHARRQGLGRVLLQSLIAEARDRGAAELFLEVRADNPGAQSLYGMLGFEPIAVRPQYYQPDGVDAIVMRLEIPRPEVTVA</sequence>
<dbReference type="RefSeq" id="WP_305003338.1">
    <property type="nucleotide sequence ID" value="NZ_JAUQUB010000002.1"/>
</dbReference>
<keyword evidence="4" id="KW-0687">Ribonucleoprotein</keyword>
<dbReference type="InterPro" id="IPR000182">
    <property type="entry name" value="GNAT_dom"/>
</dbReference>
<proteinExistence type="predicted"/>
<keyword evidence="4" id="KW-0689">Ribosomal protein</keyword>
<dbReference type="GO" id="GO:0008999">
    <property type="term" value="F:protein-N-terminal-alanine acetyltransferase activity"/>
    <property type="evidence" value="ECO:0007669"/>
    <property type="project" value="UniProtKB-EC"/>
</dbReference>
<keyword evidence="2 4" id="KW-0012">Acyltransferase</keyword>
<dbReference type="SUPFAM" id="SSF55729">
    <property type="entry name" value="Acyl-CoA N-acyltransferases (Nat)"/>
    <property type="match status" value="1"/>
</dbReference>
<gene>
    <name evidence="4" type="primary">rimI</name>
    <name evidence="4" type="ORF">Q5716_11790</name>
</gene>
<comment type="caution">
    <text evidence="4">The sequence shown here is derived from an EMBL/GenBank/DDBJ whole genome shotgun (WGS) entry which is preliminary data.</text>
</comment>
<protein>
    <submittedName>
        <fullName evidence="4">Ribosomal protein S18-alanine N-acetyltransferase</fullName>
        <ecNumber evidence="4">2.3.1.266</ecNumber>
    </submittedName>
</protein>
<accession>A0ABT9BR50</accession>
<organism evidence="4 5">
    <name type="scientific">Antiquaquibacter soli</name>
    <dbReference type="NCBI Taxonomy" id="3064523"/>
    <lineage>
        <taxon>Bacteria</taxon>
        <taxon>Bacillati</taxon>
        <taxon>Actinomycetota</taxon>
        <taxon>Actinomycetes</taxon>
        <taxon>Micrococcales</taxon>
        <taxon>Microbacteriaceae</taxon>
        <taxon>Antiquaquibacter</taxon>
    </lineage>
</organism>
<dbReference type="PANTHER" id="PTHR43877">
    <property type="entry name" value="AMINOALKYLPHOSPHONATE N-ACETYLTRANSFERASE-RELATED-RELATED"/>
    <property type="match status" value="1"/>
</dbReference>
<evidence type="ECO:0000256" key="2">
    <source>
        <dbReference type="ARBA" id="ARBA00023315"/>
    </source>
</evidence>
<feature type="domain" description="N-acetyltransferase" evidence="3">
    <location>
        <begin position="3"/>
        <end position="153"/>
    </location>
</feature>
<keyword evidence="5" id="KW-1185">Reference proteome</keyword>
<dbReference type="Proteomes" id="UP001241072">
    <property type="component" value="Unassembled WGS sequence"/>
</dbReference>
<dbReference type="CDD" id="cd04301">
    <property type="entry name" value="NAT_SF"/>
    <property type="match status" value="1"/>
</dbReference>
<dbReference type="PROSITE" id="PS51186">
    <property type="entry name" value="GNAT"/>
    <property type="match status" value="1"/>
</dbReference>
<dbReference type="EMBL" id="JAUQUB010000002">
    <property type="protein sequence ID" value="MDO7882908.1"/>
    <property type="molecule type" value="Genomic_DNA"/>
</dbReference>
<evidence type="ECO:0000256" key="1">
    <source>
        <dbReference type="ARBA" id="ARBA00022679"/>
    </source>
</evidence>